<dbReference type="Proteomes" id="UP000554766">
    <property type="component" value="Unassembled WGS sequence"/>
</dbReference>
<dbReference type="Gene3D" id="1.10.10.10">
    <property type="entry name" value="Winged helix-like DNA-binding domain superfamily/Winged helix DNA-binding domain"/>
    <property type="match status" value="1"/>
</dbReference>
<evidence type="ECO:0000313" key="2">
    <source>
        <dbReference type="EMBL" id="NYR14488.1"/>
    </source>
</evidence>
<dbReference type="GeneID" id="5055186"/>
<evidence type="ECO:0000259" key="1">
    <source>
        <dbReference type="SMART" id="SM00849"/>
    </source>
</evidence>
<dbReference type="PANTHER" id="PTHR23131:SF4">
    <property type="entry name" value="METALLO-BETA-LACTAMASE SUPERFAMILY POTEIN"/>
    <property type="match status" value="1"/>
</dbReference>
<dbReference type="CDD" id="cd07725">
    <property type="entry name" value="TTHA1429-like_MBL-fold"/>
    <property type="match status" value="1"/>
</dbReference>
<sequence length="320" mass="36094">MTFSRIRLPLPGMELGHVNIYVVKCSDGYGLIDVGLATYEAALSLLRGLKALGIKPSDVTKVYVTHYHADHITLAQFLAEIASPDFHIGEGELRHVASSFEELAKMYAEEYKKHGAPAEVAEAFLKVHPMSRYRKAFEDVWKISWRQVRDGEELDCGLKAVSTPGHTPGHTVYAMRGGVFTGDHVLPKITPNISWYPLPGFNPLKEYLNSLRKIRTSARGFPAHGDEITDIATRVDELLRHHEKRLEEILSALSEPMTTYEVAKKISWDAGPFDQFDVYNKIFAIGEAYSHLMYLEDAGLVKKIDGEVIRWRRVSRRTAV</sequence>
<dbReference type="OMA" id="HAPEHAT"/>
<dbReference type="GO" id="GO:0016787">
    <property type="term" value="F:hydrolase activity"/>
    <property type="evidence" value="ECO:0007669"/>
    <property type="project" value="UniProtKB-KW"/>
</dbReference>
<comment type="caution">
    <text evidence="2">The sequence shown here is derived from an EMBL/GenBank/DDBJ whole genome shotgun (WGS) entry which is preliminary data.</text>
</comment>
<dbReference type="AlphaFoldDB" id="A0A7L4P5T1"/>
<feature type="domain" description="Metallo-beta-lactamase" evidence="1">
    <location>
        <begin position="17"/>
        <end position="224"/>
    </location>
</feature>
<protein>
    <submittedName>
        <fullName evidence="2">MBL fold metallo-hydrolase</fullName>
    </submittedName>
</protein>
<dbReference type="InterPro" id="IPR001279">
    <property type="entry name" value="Metallo-B-lactamas"/>
</dbReference>
<reference evidence="2 3" key="1">
    <citation type="journal article" date="2020" name="Nat. Commun.">
        <title>The structures of two archaeal type IV pili illuminate evolutionary relationships.</title>
        <authorList>
            <person name="Wang F."/>
            <person name="Baquero D.P."/>
            <person name="Su Z."/>
            <person name="Beltran L.C."/>
            <person name="Prangishvili D."/>
            <person name="Krupovic M."/>
            <person name="Egelman E.H."/>
        </authorList>
    </citation>
    <scope>NUCLEOTIDE SEQUENCE [LARGE SCALE GENOMIC DNA]</scope>
    <source>
        <strain evidence="2 3">2GA</strain>
    </source>
</reference>
<dbReference type="SUPFAM" id="SSF56281">
    <property type="entry name" value="Metallo-hydrolase/oxidoreductase"/>
    <property type="match status" value="1"/>
</dbReference>
<accession>A0A7L4P5T1</accession>
<dbReference type="InterPro" id="IPR036866">
    <property type="entry name" value="RibonucZ/Hydroxyglut_hydro"/>
</dbReference>
<name>A0A7L4P5T1_9CREN</name>
<dbReference type="EMBL" id="JAAVJF010000001">
    <property type="protein sequence ID" value="NYR14488.1"/>
    <property type="molecule type" value="Genomic_DNA"/>
</dbReference>
<dbReference type="SMART" id="SM00849">
    <property type="entry name" value="Lactamase_B"/>
    <property type="match status" value="1"/>
</dbReference>
<keyword evidence="2" id="KW-0378">Hydrolase</keyword>
<dbReference type="Gene3D" id="3.60.15.10">
    <property type="entry name" value="Ribonuclease Z/Hydroxyacylglutathione hydrolase-like"/>
    <property type="match status" value="1"/>
</dbReference>
<organism evidence="2 3">
    <name type="scientific">Pyrobaculum arsenaticum</name>
    <dbReference type="NCBI Taxonomy" id="121277"/>
    <lineage>
        <taxon>Archaea</taxon>
        <taxon>Thermoproteota</taxon>
        <taxon>Thermoprotei</taxon>
        <taxon>Thermoproteales</taxon>
        <taxon>Thermoproteaceae</taxon>
        <taxon>Pyrobaculum</taxon>
    </lineage>
</organism>
<dbReference type="InterPro" id="IPR036388">
    <property type="entry name" value="WH-like_DNA-bd_sf"/>
</dbReference>
<dbReference type="Pfam" id="PF00753">
    <property type="entry name" value="Lactamase_B"/>
    <property type="match status" value="1"/>
</dbReference>
<dbReference type="PANTHER" id="PTHR23131">
    <property type="entry name" value="ENDORIBONUCLEASE LACTB2"/>
    <property type="match status" value="1"/>
</dbReference>
<gene>
    <name evidence="2" type="ORF">HC235_00570</name>
</gene>
<proteinExistence type="predicted"/>
<dbReference type="InterPro" id="IPR050662">
    <property type="entry name" value="Sec-metab_biosynth-thioest"/>
</dbReference>
<dbReference type="RefSeq" id="WP_011900491.1">
    <property type="nucleotide sequence ID" value="NZ_JAAVJF010000001.1"/>
</dbReference>
<keyword evidence="3" id="KW-1185">Reference proteome</keyword>
<evidence type="ECO:0000313" key="3">
    <source>
        <dbReference type="Proteomes" id="UP000554766"/>
    </source>
</evidence>